<dbReference type="AlphaFoldDB" id="A0A1I7UP08"/>
<keyword evidence="2" id="KW-1185">Reference proteome</keyword>
<sequence length="81" mass="8956">MSAPSSSNGINKTEKMAEESVTRVNAQPITEIAPMAESLEARRIPEPAEKTASWGTKFIAAFDDHMADFYKDMLSHVKTLQ</sequence>
<evidence type="ECO:0000256" key="1">
    <source>
        <dbReference type="SAM" id="MobiDB-lite"/>
    </source>
</evidence>
<proteinExistence type="predicted"/>
<name>A0A1I7UP08_9PELO</name>
<dbReference type="Proteomes" id="UP000095282">
    <property type="component" value="Unplaced"/>
</dbReference>
<feature type="compositionally biased region" description="Basic and acidic residues" evidence="1">
    <location>
        <begin position="12"/>
        <end position="21"/>
    </location>
</feature>
<feature type="region of interest" description="Disordered" evidence="1">
    <location>
        <begin position="1"/>
        <end position="29"/>
    </location>
</feature>
<dbReference type="WBParaSite" id="Csp11.Scaffold630.g17900.t1">
    <property type="protein sequence ID" value="Csp11.Scaffold630.g17900.t1"/>
    <property type="gene ID" value="Csp11.Scaffold630.g17900"/>
</dbReference>
<protein>
    <submittedName>
        <fullName evidence="3">Uncharacterized protein</fullName>
    </submittedName>
</protein>
<reference evidence="3" key="1">
    <citation type="submission" date="2016-11" db="UniProtKB">
        <authorList>
            <consortium name="WormBaseParasite"/>
        </authorList>
    </citation>
    <scope>IDENTIFICATION</scope>
</reference>
<evidence type="ECO:0000313" key="2">
    <source>
        <dbReference type="Proteomes" id="UP000095282"/>
    </source>
</evidence>
<evidence type="ECO:0000313" key="3">
    <source>
        <dbReference type="WBParaSite" id="Csp11.Scaffold630.g17900.t1"/>
    </source>
</evidence>
<organism evidence="2 3">
    <name type="scientific">Caenorhabditis tropicalis</name>
    <dbReference type="NCBI Taxonomy" id="1561998"/>
    <lineage>
        <taxon>Eukaryota</taxon>
        <taxon>Metazoa</taxon>
        <taxon>Ecdysozoa</taxon>
        <taxon>Nematoda</taxon>
        <taxon>Chromadorea</taxon>
        <taxon>Rhabditida</taxon>
        <taxon>Rhabditina</taxon>
        <taxon>Rhabditomorpha</taxon>
        <taxon>Rhabditoidea</taxon>
        <taxon>Rhabditidae</taxon>
        <taxon>Peloderinae</taxon>
        <taxon>Caenorhabditis</taxon>
    </lineage>
</organism>
<feature type="compositionally biased region" description="Polar residues" evidence="1">
    <location>
        <begin position="1"/>
        <end position="11"/>
    </location>
</feature>
<accession>A0A1I7UP08</accession>